<dbReference type="AlphaFoldDB" id="Q1ZMN2"/>
<dbReference type="HOGENOM" id="CLU_2047487_0_0_6"/>
<reference evidence="1 2" key="1">
    <citation type="journal article" date="2009" name="Proc. Natl. Acad. Sci. U.S.A.">
        <title>The genomic basis of trophic strategy in marine bacteria.</title>
        <authorList>
            <person name="Lauro F.M."/>
            <person name="McDougald D."/>
            <person name="Thomas T."/>
            <person name="Williams T.J."/>
            <person name="Egan S."/>
            <person name="Rice S."/>
            <person name="DeMaere M.Z."/>
            <person name="Ting L."/>
            <person name="Ertan H."/>
            <person name="Johnson J."/>
            <person name="Ferriera S."/>
            <person name="Lapidus A."/>
            <person name="Anderson I."/>
            <person name="Kyrpides N."/>
            <person name="Munk A.C."/>
            <person name="Detter C."/>
            <person name="Han C.S."/>
            <person name="Brown M.V."/>
            <person name="Robb F.T."/>
            <person name="Kjelleberg S."/>
            <person name="Cavicchioli R."/>
        </authorList>
    </citation>
    <scope>NUCLEOTIDE SEQUENCE [LARGE SCALE GENOMIC DNA]</scope>
    <source>
        <strain evidence="1 2">S14</strain>
    </source>
</reference>
<evidence type="ECO:0000313" key="1">
    <source>
        <dbReference type="EMBL" id="EAS63407.1"/>
    </source>
</evidence>
<dbReference type="EMBL" id="AAOJ01000007">
    <property type="protein sequence ID" value="EAS63407.1"/>
    <property type="molecule type" value="Genomic_DNA"/>
</dbReference>
<sequence>MLSLKLATLISGAVANIQIGVSMFEDLTRFARSKRKGFLAGNDIAKGFDAREQYGDDEYKKAFAEVVKENSPMTPSSVAEDVAEVDVMLMDASLENVHAKTKAKLDAKKQEVDGSDFNPA</sequence>
<evidence type="ECO:0000313" key="2">
    <source>
        <dbReference type="Proteomes" id="UP000001603"/>
    </source>
</evidence>
<comment type="caution">
    <text evidence="1">The sequence shown here is derived from an EMBL/GenBank/DDBJ whole genome shotgun (WGS) entry which is preliminary data.</text>
</comment>
<organism evidence="1 2">
    <name type="scientific">Photobacterium angustum (strain S14 / CCUG 15956)</name>
    <name type="common">Vibrio sp. (strain S14 / CCUG 15956)</name>
    <dbReference type="NCBI Taxonomy" id="314292"/>
    <lineage>
        <taxon>Bacteria</taxon>
        <taxon>Pseudomonadati</taxon>
        <taxon>Pseudomonadota</taxon>
        <taxon>Gammaproteobacteria</taxon>
        <taxon>Vibrionales</taxon>
        <taxon>Vibrionaceae</taxon>
        <taxon>Photobacterium</taxon>
    </lineage>
</organism>
<dbReference type="Proteomes" id="UP000001603">
    <property type="component" value="Unassembled WGS sequence"/>
</dbReference>
<name>Q1ZMN2_PHOAS</name>
<gene>
    <name evidence="1" type="ORF">VAS14_07534</name>
</gene>
<protein>
    <submittedName>
        <fullName evidence="1">Uncharacterized protein</fullName>
    </submittedName>
</protein>
<accession>Q1ZMN2</accession>
<proteinExistence type="predicted"/>